<evidence type="ECO:0000256" key="5">
    <source>
        <dbReference type="SAM" id="MobiDB-lite"/>
    </source>
</evidence>
<evidence type="ECO:0000256" key="1">
    <source>
        <dbReference type="ARBA" id="ARBA00023015"/>
    </source>
</evidence>
<dbReference type="PANTHER" id="PTHR30055">
    <property type="entry name" value="HTH-TYPE TRANSCRIPTIONAL REGULATOR RUTR"/>
    <property type="match status" value="1"/>
</dbReference>
<dbReference type="GO" id="GO:0003700">
    <property type="term" value="F:DNA-binding transcription factor activity"/>
    <property type="evidence" value="ECO:0007669"/>
    <property type="project" value="TreeGrafter"/>
</dbReference>
<dbReference type="PATRIC" id="fig|1391654.3.peg.8568"/>
<evidence type="ECO:0000256" key="3">
    <source>
        <dbReference type="ARBA" id="ARBA00023163"/>
    </source>
</evidence>
<dbReference type="PROSITE" id="PS50977">
    <property type="entry name" value="HTH_TETR_2"/>
    <property type="match status" value="1"/>
</dbReference>
<dbReference type="AlphaFoldDB" id="A0A0K1Q814"/>
<keyword evidence="8" id="KW-1185">Reference proteome</keyword>
<name>A0A0K1Q814_9BACT</name>
<proteinExistence type="predicted"/>
<dbReference type="InterPro" id="IPR001647">
    <property type="entry name" value="HTH_TetR"/>
</dbReference>
<evidence type="ECO:0000313" key="7">
    <source>
        <dbReference type="EMBL" id="AKV01792.1"/>
    </source>
</evidence>
<keyword evidence="1" id="KW-0805">Transcription regulation</keyword>
<dbReference type="PRINTS" id="PR00455">
    <property type="entry name" value="HTHTETR"/>
</dbReference>
<dbReference type="Gene3D" id="1.10.357.10">
    <property type="entry name" value="Tetracycline Repressor, domain 2"/>
    <property type="match status" value="1"/>
</dbReference>
<dbReference type="GO" id="GO:0000976">
    <property type="term" value="F:transcription cis-regulatory region binding"/>
    <property type="evidence" value="ECO:0007669"/>
    <property type="project" value="TreeGrafter"/>
</dbReference>
<dbReference type="KEGG" id="llu:AKJ09_08455"/>
<keyword evidence="3" id="KW-0804">Transcription</keyword>
<dbReference type="InterPro" id="IPR050109">
    <property type="entry name" value="HTH-type_TetR-like_transc_reg"/>
</dbReference>
<dbReference type="Pfam" id="PF00440">
    <property type="entry name" value="TetR_N"/>
    <property type="match status" value="1"/>
</dbReference>
<evidence type="ECO:0000259" key="6">
    <source>
        <dbReference type="PROSITE" id="PS50977"/>
    </source>
</evidence>
<organism evidence="7 8">
    <name type="scientific">Labilithrix luteola</name>
    <dbReference type="NCBI Taxonomy" id="1391654"/>
    <lineage>
        <taxon>Bacteria</taxon>
        <taxon>Pseudomonadati</taxon>
        <taxon>Myxococcota</taxon>
        <taxon>Polyangia</taxon>
        <taxon>Polyangiales</taxon>
        <taxon>Labilitrichaceae</taxon>
        <taxon>Labilithrix</taxon>
    </lineage>
</organism>
<sequence>MSSVVRPSKPPRRESVPPTGPRSSETPIAPRKRKKLRKEEIVVEATSLFAERGYEGASMGDLAERVGLRKASLFHHFPSKDVLYATVLTHLLDNVKTAILSAAQTEGSYSERLDRLTDAITTTLGAQPHTARLLVREALDWGPVMREHVGNTVKDILAAALEFAREGQREGLFDEKLDSTQLIVSLIGIHFMPFAIPEIIEHFTGSSPFVPEFIEQRRQAVREQLQRLATKAR</sequence>
<dbReference type="InterPro" id="IPR036271">
    <property type="entry name" value="Tet_transcr_reg_TetR-rel_C_sf"/>
</dbReference>
<dbReference type="EMBL" id="CP012333">
    <property type="protein sequence ID" value="AKV01792.1"/>
    <property type="molecule type" value="Genomic_DNA"/>
</dbReference>
<dbReference type="Proteomes" id="UP000064967">
    <property type="component" value="Chromosome"/>
</dbReference>
<feature type="region of interest" description="Disordered" evidence="5">
    <location>
        <begin position="1"/>
        <end position="35"/>
    </location>
</feature>
<evidence type="ECO:0000313" key="8">
    <source>
        <dbReference type="Proteomes" id="UP000064967"/>
    </source>
</evidence>
<evidence type="ECO:0000256" key="4">
    <source>
        <dbReference type="PROSITE-ProRule" id="PRU00335"/>
    </source>
</evidence>
<dbReference type="Pfam" id="PF17938">
    <property type="entry name" value="TetR_C_29"/>
    <property type="match status" value="1"/>
</dbReference>
<reference evidence="7 8" key="1">
    <citation type="submission" date="2015-08" db="EMBL/GenBank/DDBJ databases">
        <authorList>
            <person name="Babu N.S."/>
            <person name="Beckwith C.J."/>
            <person name="Beseler K.G."/>
            <person name="Brison A."/>
            <person name="Carone J.V."/>
            <person name="Caskin T.P."/>
            <person name="Diamond M."/>
            <person name="Durham M.E."/>
            <person name="Foxe J.M."/>
            <person name="Go M."/>
            <person name="Henderson B.A."/>
            <person name="Jones I.B."/>
            <person name="McGettigan J.A."/>
            <person name="Micheletti S.J."/>
            <person name="Nasrallah M.E."/>
            <person name="Ortiz D."/>
            <person name="Piller C.R."/>
            <person name="Privatt S.R."/>
            <person name="Schneider S.L."/>
            <person name="Sharp S."/>
            <person name="Smith T.C."/>
            <person name="Stanton J.D."/>
            <person name="Ullery H.E."/>
            <person name="Wilson R.J."/>
            <person name="Serrano M.G."/>
            <person name="Buck G."/>
            <person name="Lee V."/>
            <person name="Wang Y."/>
            <person name="Carvalho R."/>
            <person name="Voegtly L."/>
            <person name="Shi R."/>
            <person name="Duckworth R."/>
            <person name="Johnson A."/>
            <person name="Loviza R."/>
            <person name="Walstead R."/>
            <person name="Shah Z."/>
            <person name="Kiflezghi M."/>
            <person name="Wade K."/>
            <person name="Ball S.L."/>
            <person name="Bradley K.W."/>
            <person name="Asai D.J."/>
            <person name="Bowman C.A."/>
            <person name="Russell D.A."/>
            <person name="Pope W.H."/>
            <person name="Jacobs-Sera D."/>
            <person name="Hendrix R.W."/>
            <person name="Hatfull G.F."/>
        </authorList>
    </citation>
    <scope>NUCLEOTIDE SEQUENCE [LARGE SCALE GENOMIC DNA]</scope>
    <source>
        <strain evidence="7 8">DSM 27648</strain>
    </source>
</reference>
<protein>
    <submittedName>
        <fullName evidence="7">Transcriptional regulator, TetR family</fullName>
    </submittedName>
</protein>
<feature type="DNA-binding region" description="H-T-H motif" evidence="4">
    <location>
        <begin position="58"/>
        <end position="77"/>
    </location>
</feature>
<dbReference type="InterPro" id="IPR009057">
    <property type="entry name" value="Homeodomain-like_sf"/>
</dbReference>
<dbReference type="InterPro" id="IPR041474">
    <property type="entry name" value="NicS_C"/>
</dbReference>
<gene>
    <name evidence="7" type="ORF">AKJ09_08455</name>
</gene>
<feature type="domain" description="HTH tetR-type" evidence="6">
    <location>
        <begin position="35"/>
        <end position="95"/>
    </location>
</feature>
<dbReference type="PANTHER" id="PTHR30055:SF234">
    <property type="entry name" value="HTH-TYPE TRANSCRIPTIONAL REGULATOR BETI"/>
    <property type="match status" value="1"/>
</dbReference>
<keyword evidence="2 4" id="KW-0238">DNA-binding</keyword>
<dbReference type="OrthoDB" id="9790413at2"/>
<dbReference type="SUPFAM" id="SSF46689">
    <property type="entry name" value="Homeodomain-like"/>
    <property type="match status" value="1"/>
</dbReference>
<accession>A0A0K1Q814</accession>
<dbReference type="STRING" id="1391654.AKJ09_08455"/>
<evidence type="ECO:0000256" key="2">
    <source>
        <dbReference type="ARBA" id="ARBA00023125"/>
    </source>
</evidence>
<dbReference type="SUPFAM" id="SSF48498">
    <property type="entry name" value="Tetracyclin repressor-like, C-terminal domain"/>
    <property type="match status" value="1"/>
</dbReference>